<comment type="caution">
    <text evidence="2">The sequence shown here is derived from an EMBL/GenBank/DDBJ whole genome shotgun (WGS) entry which is preliminary data.</text>
</comment>
<dbReference type="InterPro" id="IPR036412">
    <property type="entry name" value="HAD-like_sf"/>
</dbReference>
<dbReference type="InterPro" id="IPR006380">
    <property type="entry name" value="SPP-like_dom"/>
</dbReference>
<dbReference type="Pfam" id="PF05116">
    <property type="entry name" value="S6PP"/>
    <property type="match status" value="1"/>
</dbReference>
<protein>
    <submittedName>
        <fullName evidence="2">Haloacid dehalogenase</fullName>
    </submittedName>
</protein>
<organism evidence="2 3">
    <name type="scientific">Thiospirillum jenense</name>
    <dbReference type="NCBI Taxonomy" id="1653858"/>
    <lineage>
        <taxon>Bacteria</taxon>
        <taxon>Pseudomonadati</taxon>
        <taxon>Pseudomonadota</taxon>
        <taxon>Gammaproteobacteria</taxon>
        <taxon>Chromatiales</taxon>
        <taxon>Chromatiaceae</taxon>
        <taxon>Thiospirillum</taxon>
    </lineage>
</organism>
<dbReference type="Proteomes" id="UP000548632">
    <property type="component" value="Unassembled WGS sequence"/>
</dbReference>
<dbReference type="InterPro" id="IPR024197">
    <property type="entry name" value="TPP-like"/>
</dbReference>
<dbReference type="PIRSF" id="PIRSF030802">
    <property type="entry name" value="UCP030802"/>
    <property type="match status" value="1"/>
</dbReference>
<dbReference type="EMBL" id="JABVCQ010000004">
    <property type="protein sequence ID" value="MBB1125089.1"/>
    <property type="molecule type" value="Genomic_DNA"/>
</dbReference>
<evidence type="ECO:0000259" key="1">
    <source>
        <dbReference type="Pfam" id="PF05116"/>
    </source>
</evidence>
<dbReference type="GO" id="GO:0003824">
    <property type="term" value="F:catalytic activity"/>
    <property type="evidence" value="ECO:0007669"/>
    <property type="project" value="UniProtKB-ARBA"/>
</dbReference>
<dbReference type="RefSeq" id="WP_182582200.1">
    <property type="nucleotide sequence ID" value="NZ_JABVCQ010000004.1"/>
</dbReference>
<proteinExistence type="predicted"/>
<evidence type="ECO:0000313" key="3">
    <source>
        <dbReference type="Proteomes" id="UP000548632"/>
    </source>
</evidence>
<evidence type="ECO:0000313" key="2">
    <source>
        <dbReference type="EMBL" id="MBB1125089.1"/>
    </source>
</evidence>
<dbReference type="InterPro" id="IPR023214">
    <property type="entry name" value="HAD_sf"/>
</dbReference>
<dbReference type="SUPFAM" id="SSF56784">
    <property type="entry name" value="HAD-like"/>
    <property type="match status" value="1"/>
</dbReference>
<dbReference type="Gene3D" id="3.40.50.1000">
    <property type="entry name" value="HAD superfamily/HAD-like"/>
    <property type="match status" value="1"/>
</dbReference>
<reference evidence="2 3" key="1">
    <citation type="journal article" date="2020" name="Arch. Microbiol.">
        <title>The genome sequence of the giant phototrophic gammaproteobacterium Thiospirillum jenense gives insight into its physiological properties and phylogenetic relationships.</title>
        <authorList>
            <person name="Imhoff J.F."/>
            <person name="Meyer T.E."/>
            <person name="Kyndt J.A."/>
        </authorList>
    </citation>
    <scope>NUCLEOTIDE SEQUENCE [LARGE SCALE GENOMIC DNA]</scope>
    <source>
        <strain evidence="2 3">DSM 216</strain>
    </source>
</reference>
<name>A0A839HDJ5_9GAMM</name>
<accession>A0A839HDJ5</accession>
<sequence length="259" mass="29971">MRIAVFIDLDDTLFQSQRKCPVNEQLHPAAIHIDGRIQAWMTAKQRMLWHCFNNEQTLLIPTTARDLTALRCVLLPFHHYQIIDFGAVVLNENGQPDENWLARTHSIAQATEADLRQLITLAQQWITANNLSLRLRYIQDFDIPLFVVAKHVEEQMQHLDLLEQAIFIPWVAERSNTYQVHRNDNNLAVLPRALDKVHAVRYLIEQFTRDWGELLTIGIGDSCSDGAFMAACDYAMLPRESQIFTAWINELRQTDKPID</sequence>
<dbReference type="AlphaFoldDB" id="A0A839HDJ5"/>
<feature type="domain" description="Sucrose phosphatase-like" evidence="1">
    <location>
        <begin position="42"/>
        <end position="236"/>
    </location>
</feature>
<keyword evidence="3" id="KW-1185">Reference proteome</keyword>
<gene>
    <name evidence="2" type="ORF">HUK38_02450</name>
</gene>